<dbReference type="Pfam" id="PF00892">
    <property type="entry name" value="EamA"/>
    <property type="match status" value="2"/>
</dbReference>
<evidence type="ECO:0000256" key="4">
    <source>
        <dbReference type="ARBA" id="ARBA00023136"/>
    </source>
</evidence>
<dbReference type="InterPro" id="IPR000620">
    <property type="entry name" value="EamA_dom"/>
</dbReference>
<evidence type="ECO:0000256" key="5">
    <source>
        <dbReference type="SAM" id="Phobius"/>
    </source>
</evidence>
<comment type="caution">
    <text evidence="7">The sequence shown here is derived from an EMBL/GenBank/DDBJ whole genome shotgun (WGS) entry which is preliminary data.</text>
</comment>
<feature type="transmembrane region" description="Helical" evidence="5">
    <location>
        <begin position="127"/>
        <end position="144"/>
    </location>
</feature>
<keyword evidence="2 5" id="KW-0812">Transmembrane</keyword>
<dbReference type="PANTHER" id="PTHR32322:SF2">
    <property type="entry name" value="EAMA DOMAIN-CONTAINING PROTEIN"/>
    <property type="match status" value="1"/>
</dbReference>
<dbReference type="InterPro" id="IPR037185">
    <property type="entry name" value="EmrE-like"/>
</dbReference>
<sequence length="293" mass="31897">MVLQSPYVQKILPFAFVFLWSTGFIGAKFGLPYSEPLTFLFLRFVLVVLLMTPIALALRAPWPMSWLQALHIGVTGLLIHAGYLGSVFVAIDRGLPAGPAALVVGLQPLITALFAGLLLGEMVSRRQWIGLVLGLTGVLLVLGSKLSLDGVTFAVLMYWLVPAIVGLLSITAGTLYQKRFCAAFDLLTGSIIQFLPCLFLLGALAWLVETNEVQWTGEFIFALLWLTLVLSIGAITLLNRMIRHGSAVKVASLFYLTPPTTALIAWAMFGETLSLMAMLGLVISVYGVWLARR</sequence>
<evidence type="ECO:0000259" key="6">
    <source>
        <dbReference type="Pfam" id="PF00892"/>
    </source>
</evidence>
<feature type="transmembrane region" description="Helical" evidence="5">
    <location>
        <begin position="250"/>
        <end position="269"/>
    </location>
</feature>
<comment type="subcellular location">
    <subcellularLocation>
        <location evidence="1">Membrane</location>
        <topology evidence="1">Multi-pass membrane protein</topology>
    </subcellularLocation>
</comment>
<feature type="transmembrane region" description="Helical" evidence="5">
    <location>
        <begin position="12"/>
        <end position="31"/>
    </location>
</feature>
<feature type="transmembrane region" description="Helical" evidence="5">
    <location>
        <begin position="183"/>
        <end position="207"/>
    </location>
</feature>
<evidence type="ECO:0000256" key="3">
    <source>
        <dbReference type="ARBA" id="ARBA00022989"/>
    </source>
</evidence>
<feature type="transmembrane region" description="Helical" evidence="5">
    <location>
        <begin position="70"/>
        <end position="91"/>
    </location>
</feature>
<dbReference type="GO" id="GO:0016020">
    <property type="term" value="C:membrane"/>
    <property type="evidence" value="ECO:0007669"/>
    <property type="project" value="UniProtKB-SubCell"/>
</dbReference>
<gene>
    <name evidence="7" type="ORF">LCGC14_0125480</name>
</gene>
<feature type="transmembrane region" description="Helical" evidence="5">
    <location>
        <begin position="275"/>
        <end position="291"/>
    </location>
</feature>
<keyword evidence="4 5" id="KW-0472">Membrane</keyword>
<feature type="transmembrane region" description="Helical" evidence="5">
    <location>
        <begin position="97"/>
        <end position="120"/>
    </location>
</feature>
<reference evidence="7" key="1">
    <citation type="journal article" date="2015" name="Nature">
        <title>Complex archaea that bridge the gap between prokaryotes and eukaryotes.</title>
        <authorList>
            <person name="Spang A."/>
            <person name="Saw J.H."/>
            <person name="Jorgensen S.L."/>
            <person name="Zaremba-Niedzwiedzka K."/>
            <person name="Martijn J."/>
            <person name="Lind A.E."/>
            <person name="van Eijk R."/>
            <person name="Schleper C."/>
            <person name="Guy L."/>
            <person name="Ettema T.J."/>
        </authorList>
    </citation>
    <scope>NUCLEOTIDE SEQUENCE</scope>
</reference>
<evidence type="ECO:0000256" key="2">
    <source>
        <dbReference type="ARBA" id="ARBA00022692"/>
    </source>
</evidence>
<evidence type="ECO:0000256" key="1">
    <source>
        <dbReference type="ARBA" id="ARBA00004141"/>
    </source>
</evidence>
<evidence type="ECO:0000313" key="7">
    <source>
        <dbReference type="EMBL" id="KKO00457.1"/>
    </source>
</evidence>
<dbReference type="AlphaFoldDB" id="A0A0F9XM65"/>
<feature type="transmembrane region" description="Helical" evidence="5">
    <location>
        <begin position="156"/>
        <end position="176"/>
    </location>
</feature>
<feature type="transmembrane region" description="Helical" evidence="5">
    <location>
        <begin position="37"/>
        <end position="58"/>
    </location>
</feature>
<dbReference type="EMBL" id="LAZR01000040">
    <property type="protein sequence ID" value="KKO00457.1"/>
    <property type="molecule type" value="Genomic_DNA"/>
</dbReference>
<dbReference type="SUPFAM" id="SSF103481">
    <property type="entry name" value="Multidrug resistance efflux transporter EmrE"/>
    <property type="match status" value="2"/>
</dbReference>
<organism evidence="7">
    <name type="scientific">marine sediment metagenome</name>
    <dbReference type="NCBI Taxonomy" id="412755"/>
    <lineage>
        <taxon>unclassified sequences</taxon>
        <taxon>metagenomes</taxon>
        <taxon>ecological metagenomes</taxon>
    </lineage>
</organism>
<dbReference type="InterPro" id="IPR050638">
    <property type="entry name" value="AA-Vitamin_Transporters"/>
</dbReference>
<dbReference type="PANTHER" id="PTHR32322">
    <property type="entry name" value="INNER MEMBRANE TRANSPORTER"/>
    <property type="match status" value="1"/>
</dbReference>
<keyword evidence="3 5" id="KW-1133">Transmembrane helix</keyword>
<name>A0A0F9XM65_9ZZZZ</name>
<proteinExistence type="predicted"/>
<accession>A0A0F9XM65</accession>
<feature type="domain" description="EamA" evidence="6">
    <location>
        <begin position="14"/>
        <end position="142"/>
    </location>
</feature>
<protein>
    <recommendedName>
        <fullName evidence="6">EamA domain-containing protein</fullName>
    </recommendedName>
</protein>
<feature type="domain" description="EamA" evidence="6">
    <location>
        <begin position="159"/>
        <end position="291"/>
    </location>
</feature>
<feature type="transmembrane region" description="Helical" evidence="5">
    <location>
        <begin position="219"/>
        <end position="238"/>
    </location>
</feature>